<dbReference type="InterPro" id="IPR050197">
    <property type="entry name" value="Aldolase_class_II_sugar_metab"/>
</dbReference>
<accession>A0A931MGX9</accession>
<name>A0A931MGX9_9BURK</name>
<dbReference type="SMART" id="SM01007">
    <property type="entry name" value="Aldolase_II"/>
    <property type="match status" value="1"/>
</dbReference>
<dbReference type="Proteomes" id="UP000651050">
    <property type="component" value="Unassembled WGS sequence"/>
</dbReference>
<evidence type="ECO:0000256" key="2">
    <source>
        <dbReference type="ARBA" id="ARBA00023239"/>
    </source>
</evidence>
<dbReference type="PANTHER" id="PTHR22789">
    <property type="entry name" value="FUCULOSE PHOSPHATE ALDOLASE"/>
    <property type="match status" value="1"/>
</dbReference>
<dbReference type="Gene3D" id="3.40.225.10">
    <property type="entry name" value="Class II aldolase/adducin N-terminal domain"/>
    <property type="match status" value="1"/>
</dbReference>
<comment type="caution">
    <text evidence="4">The sequence shown here is derived from an EMBL/GenBank/DDBJ whole genome shotgun (WGS) entry which is preliminary data.</text>
</comment>
<evidence type="ECO:0000313" key="5">
    <source>
        <dbReference type="Proteomes" id="UP000651050"/>
    </source>
</evidence>
<dbReference type="GO" id="GO:0046872">
    <property type="term" value="F:metal ion binding"/>
    <property type="evidence" value="ECO:0007669"/>
    <property type="project" value="UniProtKB-KW"/>
</dbReference>
<evidence type="ECO:0000313" key="4">
    <source>
        <dbReference type="EMBL" id="MBG9388576.1"/>
    </source>
</evidence>
<feature type="domain" description="Class II aldolase/adducin N-terminal" evidence="3">
    <location>
        <begin position="8"/>
        <end position="203"/>
    </location>
</feature>
<dbReference type="GO" id="GO:0019323">
    <property type="term" value="P:pentose catabolic process"/>
    <property type="evidence" value="ECO:0007669"/>
    <property type="project" value="TreeGrafter"/>
</dbReference>
<evidence type="ECO:0000256" key="1">
    <source>
        <dbReference type="ARBA" id="ARBA00022723"/>
    </source>
</evidence>
<dbReference type="Pfam" id="PF00596">
    <property type="entry name" value="Aldolase_II"/>
    <property type="match status" value="1"/>
</dbReference>
<reference evidence="4" key="1">
    <citation type="submission" date="2020-11" db="EMBL/GenBank/DDBJ databases">
        <title>Bacterial whole genome sequence for Caenimonas sp. DR4.4.</title>
        <authorList>
            <person name="Le V."/>
            <person name="Ko S.-R."/>
            <person name="Ahn C.-Y."/>
            <person name="Oh H.-M."/>
        </authorList>
    </citation>
    <scope>NUCLEOTIDE SEQUENCE</scope>
    <source>
        <strain evidence="4">DR4.4</strain>
    </source>
</reference>
<dbReference type="GO" id="GO:0005829">
    <property type="term" value="C:cytosol"/>
    <property type="evidence" value="ECO:0007669"/>
    <property type="project" value="TreeGrafter"/>
</dbReference>
<keyword evidence="5" id="KW-1185">Reference proteome</keyword>
<dbReference type="EMBL" id="JADWYS010000001">
    <property type="protein sequence ID" value="MBG9388576.1"/>
    <property type="molecule type" value="Genomic_DNA"/>
</dbReference>
<organism evidence="4 5">
    <name type="scientific">Caenimonas aquaedulcis</name>
    <dbReference type="NCBI Taxonomy" id="2793270"/>
    <lineage>
        <taxon>Bacteria</taxon>
        <taxon>Pseudomonadati</taxon>
        <taxon>Pseudomonadota</taxon>
        <taxon>Betaproteobacteria</taxon>
        <taxon>Burkholderiales</taxon>
        <taxon>Comamonadaceae</taxon>
        <taxon>Caenimonas</taxon>
    </lineage>
</organism>
<keyword evidence="2" id="KW-0456">Lyase</keyword>
<dbReference type="AlphaFoldDB" id="A0A931MGX9"/>
<dbReference type="SUPFAM" id="SSF53639">
    <property type="entry name" value="AraD/HMP-PK domain-like"/>
    <property type="match status" value="1"/>
</dbReference>
<protein>
    <submittedName>
        <fullName evidence="4">Aldolase</fullName>
    </submittedName>
</protein>
<proteinExistence type="predicted"/>
<dbReference type="GO" id="GO:0016832">
    <property type="term" value="F:aldehyde-lyase activity"/>
    <property type="evidence" value="ECO:0007669"/>
    <property type="project" value="TreeGrafter"/>
</dbReference>
<dbReference type="PANTHER" id="PTHR22789:SF0">
    <property type="entry name" value="3-OXO-TETRONATE 4-PHOSPHATE DECARBOXYLASE-RELATED"/>
    <property type="match status" value="1"/>
</dbReference>
<dbReference type="NCBIfam" id="NF006000">
    <property type="entry name" value="PRK08130.1"/>
    <property type="match status" value="1"/>
</dbReference>
<keyword evidence="1" id="KW-0479">Metal-binding</keyword>
<dbReference type="InterPro" id="IPR036409">
    <property type="entry name" value="Aldolase_II/adducin_N_sf"/>
</dbReference>
<sequence length="228" mass="23955">MNEAQARDEICRVGASLFARGYVHATAGNISVRLPAADGGGFLITPTDACLGTLDPARLAKLDDAGVQTGGDRASKTIALHRAIYDATAAAGQPAHCVIHTHSTHCVAASLSPPPGVPEGELLAPITPYFVMKVGHVPLVPYHRPGDAAAAHAVAQAIARHAARGVPIRVVMLSRLGPNVWHDTPAQAMAVLEELEETAKLAVLDRGAARPLDESQIEDLRRTFGAQW</sequence>
<gene>
    <name evidence="4" type="ORF">I5803_11145</name>
</gene>
<dbReference type="RefSeq" id="WP_196986430.1">
    <property type="nucleotide sequence ID" value="NZ_JADWYS010000001.1"/>
</dbReference>
<dbReference type="InterPro" id="IPR001303">
    <property type="entry name" value="Aldolase_II/adducin_N"/>
</dbReference>
<evidence type="ECO:0000259" key="3">
    <source>
        <dbReference type="SMART" id="SM01007"/>
    </source>
</evidence>